<evidence type="ECO:0000259" key="1">
    <source>
        <dbReference type="Pfam" id="PF01548"/>
    </source>
</evidence>
<dbReference type="Pfam" id="PF01548">
    <property type="entry name" value="DEDD_Tnp_IS110"/>
    <property type="match status" value="1"/>
</dbReference>
<dbReference type="RefSeq" id="WP_123746642.1">
    <property type="nucleotide sequence ID" value="NZ_RJKM01000001.1"/>
</dbReference>
<organism evidence="3 4">
    <name type="scientific">Saccharothrix texasensis</name>
    <dbReference type="NCBI Taxonomy" id="103734"/>
    <lineage>
        <taxon>Bacteria</taxon>
        <taxon>Bacillati</taxon>
        <taxon>Actinomycetota</taxon>
        <taxon>Actinomycetes</taxon>
        <taxon>Pseudonocardiales</taxon>
        <taxon>Pseudonocardiaceae</taxon>
        <taxon>Saccharothrix</taxon>
    </lineage>
</organism>
<evidence type="ECO:0000313" key="3">
    <source>
        <dbReference type="EMBL" id="ROP41556.1"/>
    </source>
</evidence>
<reference evidence="3 4" key="1">
    <citation type="submission" date="2018-11" db="EMBL/GenBank/DDBJ databases">
        <title>Sequencing the genomes of 1000 actinobacteria strains.</title>
        <authorList>
            <person name="Klenk H.-P."/>
        </authorList>
    </citation>
    <scope>NUCLEOTIDE SEQUENCE [LARGE SCALE GENOMIC DNA]</scope>
    <source>
        <strain evidence="3 4">DSM 44231</strain>
    </source>
</reference>
<feature type="domain" description="Transposase IS116/IS110/IS902 C-terminal" evidence="2">
    <location>
        <begin position="272"/>
        <end position="355"/>
    </location>
</feature>
<dbReference type="GO" id="GO:0006313">
    <property type="term" value="P:DNA transposition"/>
    <property type="evidence" value="ECO:0007669"/>
    <property type="project" value="InterPro"/>
</dbReference>
<dbReference type="GO" id="GO:0003677">
    <property type="term" value="F:DNA binding"/>
    <property type="evidence" value="ECO:0007669"/>
    <property type="project" value="InterPro"/>
</dbReference>
<accession>A0A3N1HGE3</accession>
<dbReference type="InterPro" id="IPR002525">
    <property type="entry name" value="Transp_IS110-like_N"/>
</dbReference>
<comment type="caution">
    <text evidence="3">The sequence shown here is derived from an EMBL/GenBank/DDBJ whole genome shotgun (WGS) entry which is preliminary data.</text>
</comment>
<dbReference type="PANTHER" id="PTHR33055:SF3">
    <property type="entry name" value="PUTATIVE TRANSPOSASE FOR IS117-RELATED"/>
    <property type="match status" value="1"/>
</dbReference>
<evidence type="ECO:0000313" key="4">
    <source>
        <dbReference type="Proteomes" id="UP000268727"/>
    </source>
</evidence>
<dbReference type="Proteomes" id="UP000268727">
    <property type="component" value="Unassembled WGS sequence"/>
</dbReference>
<dbReference type="OrthoDB" id="3188901at2"/>
<dbReference type="Pfam" id="PF02371">
    <property type="entry name" value="Transposase_20"/>
    <property type="match status" value="1"/>
</dbReference>
<name>A0A3N1HGE3_9PSEU</name>
<sequence length="401" mass="42375">MTSTFGVFLGLDVGKGEHHAVGLDPAGKRLHDAPLPNSEPRLRALFDKLAEHGPLLVVVDQPATIGALPVAVARAAGHKVAYLPGLAMRRIADLYPGRAKTDARDAFVIADAARSLPHTLRPVDVGDDALAELDVLVGFDDDLAGEATRIANRIRGLLTGIHPALERAIGSRISHPAVLEILSRCGGPTGIAKAGRRKLTAIATAHAPRMGDKLVAAIMTALEEQTVTVPGTTAADTVLPRLADSLKTVLLQRKQVAAEVEGILDAHPLAGVLTSMPGIGVRTAARILLEIGDATGSKTSGHLAAYAGIAPVTRSSGSSIKGEHPARTGNRKLKRAFFLAAFAALSDPTSRAYYQRKRDQGKKHNAALICLARRRCDVLFAMLRHKTYYRHPEPAPAPTAA</sequence>
<dbReference type="InterPro" id="IPR003346">
    <property type="entry name" value="Transposase_20"/>
</dbReference>
<dbReference type="EMBL" id="RJKM01000001">
    <property type="protein sequence ID" value="ROP41556.1"/>
    <property type="molecule type" value="Genomic_DNA"/>
</dbReference>
<evidence type="ECO:0000259" key="2">
    <source>
        <dbReference type="Pfam" id="PF02371"/>
    </source>
</evidence>
<protein>
    <submittedName>
        <fullName evidence="3">Transposase IS116/IS110/IS902 family protein</fullName>
    </submittedName>
</protein>
<feature type="domain" description="Transposase IS110-like N-terminal" evidence="1">
    <location>
        <begin position="9"/>
        <end position="163"/>
    </location>
</feature>
<proteinExistence type="predicted"/>
<gene>
    <name evidence="3" type="ORF">EDD40_6991</name>
</gene>
<dbReference type="GO" id="GO:0004803">
    <property type="term" value="F:transposase activity"/>
    <property type="evidence" value="ECO:0007669"/>
    <property type="project" value="InterPro"/>
</dbReference>
<dbReference type="PANTHER" id="PTHR33055">
    <property type="entry name" value="TRANSPOSASE FOR INSERTION SEQUENCE ELEMENT IS1111A"/>
    <property type="match status" value="1"/>
</dbReference>
<keyword evidence="4" id="KW-1185">Reference proteome</keyword>
<dbReference type="AlphaFoldDB" id="A0A3N1HGE3"/>
<dbReference type="NCBIfam" id="NF033542">
    <property type="entry name" value="transpos_IS110"/>
    <property type="match status" value="1"/>
</dbReference>
<dbReference type="InterPro" id="IPR047650">
    <property type="entry name" value="Transpos_IS110"/>
</dbReference>